<dbReference type="GO" id="GO:0016094">
    <property type="term" value="P:polyprenol biosynthetic process"/>
    <property type="evidence" value="ECO:0007669"/>
    <property type="project" value="TreeGrafter"/>
</dbReference>
<dbReference type="InterPro" id="IPR018520">
    <property type="entry name" value="UPP_synth-like_CS"/>
</dbReference>
<proteinExistence type="inferred from homology"/>
<keyword evidence="2" id="KW-0479">Metal-binding</keyword>
<feature type="active site" evidence="2">
    <location>
        <position position="57"/>
    </location>
</feature>
<feature type="binding site" evidence="2">
    <location>
        <position position="106"/>
    </location>
    <ligand>
        <name>substrate</name>
    </ligand>
</feature>
<keyword evidence="1 2" id="KW-0808">Transferase</keyword>
<dbReference type="InterPro" id="IPR036424">
    <property type="entry name" value="UPP_synth-like_sf"/>
</dbReference>
<sequence>MTPHDTLLPGQKPCTQADATAAGATAAQPAADDGRESGRAGDLPVTQLPVHLAIIMDGNGRWAQARNLPREAGHKAGAEAVRAVVTECRRLGIRHLTLYTFSSENWNRPKAEISALFSLLLEFLRRELPRLEEQGIALRVLGDLDGLPLAQRTALRHAIKRTADGPHMVLNLALNYGSRAELVRAMRSFLHDGARPEDITEESLAQRLYTAGQPDPDLLIRTSGEQRLSNYLLYQCAYSELYFTQVAWPDFDAAQLRLALEAYAARSRRFGKTQEQIDAH</sequence>
<evidence type="ECO:0000313" key="4">
    <source>
        <dbReference type="EMBL" id="SFW65922.1"/>
    </source>
</evidence>
<evidence type="ECO:0000313" key="5">
    <source>
        <dbReference type="Proteomes" id="UP000182680"/>
    </source>
</evidence>
<evidence type="ECO:0000256" key="3">
    <source>
        <dbReference type="SAM" id="MobiDB-lite"/>
    </source>
</evidence>
<feature type="binding site" evidence="2">
    <location>
        <begin position="227"/>
        <end position="229"/>
    </location>
    <ligand>
        <name>substrate</name>
    </ligand>
</feature>
<feature type="binding site" evidence="2">
    <location>
        <position position="70"/>
    </location>
    <ligand>
        <name>substrate</name>
    </ligand>
</feature>
<accession>A0AA94HUF8</accession>
<dbReference type="GO" id="GO:0000287">
    <property type="term" value="F:magnesium ion binding"/>
    <property type="evidence" value="ECO:0007669"/>
    <property type="project" value="UniProtKB-UniRule"/>
</dbReference>
<dbReference type="EMBL" id="FPIW01000056">
    <property type="protein sequence ID" value="SFW65922.1"/>
    <property type="molecule type" value="Genomic_DNA"/>
</dbReference>
<feature type="compositionally biased region" description="Low complexity" evidence="3">
    <location>
        <begin position="15"/>
        <end position="31"/>
    </location>
</feature>
<dbReference type="PROSITE" id="PS01066">
    <property type="entry name" value="UPP_SYNTHASE"/>
    <property type="match status" value="1"/>
</dbReference>
<dbReference type="NCBIfam" id="NF011405">
    <property type="entry name" value="PRK14830.1"/>
    <property type="match status" value="1"/>
</dbReference>
<dbReference type="AlphaFoldDB" id="A0AA94HUF8"/>
<dbReference type="Proteomes" id="UP000182680">
    <property type="component" value="Unassembled WGS sequence"/>
</dbReference>
<dbReference type="InterPro" id="IPR001441">
    <property type="entry name" value="UPP_synth-like"/>
</dbReference>
<dbReference type="PANTHER" id="PTHR10291:SF0">
    <property type="entry name" value="DEHYDRODOLICHYL DIPHOSPHATE SYNTHASE 2"/>
    <property type="match status" value="1"/>
</dbReference>
<dbReference type="GO" id="GO:0005829">
    <property type="term" value="C:cytosol"/>
    <property type="evidence" value="ECO:0007669"/>
    <property type="project" value="TreeGrafter"/>
</dbReference>
<comment type="function">
    <text evidence="2">Catalyzes the condensation of isopentenyl diphosphate (IPP) with allylic pyrophosphates generating different type of terpenoids.</text>
</comment>
<dbReference type="GO" id="GO:0030145">
    <property type="term" value="F:manganese ion binding"/>
    <property type="evidence" value="ECO:0007669"/>
    <property type="project" value="TreeGrafter"/>
</dbReference>
<comment type="caution">
    <text evidence="4">The sequence shown here is derived from an EMBL/GenBank/DDBJ whole genome shotgun (WGS) entry which is preliminary data.</text>
</comment>
<dbReference type="HAMAP" id="MF_01139">
    <property type="entry name" value="ISPT"/>
    <property type="match status" value="1"/>
</dbReference>
<comment type="similarity">
    <text evidence="2">Belongs to the UPP synthase family.</text>
</comment>
<name>A0AA94HUF8_DESDE</name>
<feature type="binding site" evidence="2">
    <location>
        <position position="57"/>
    </location>
    <ligand>
        <name>Mg(2+)</name>
        <dbReference type="ChEBI" id="CHEBI:18420"/>
    </ligand>
</feature>
<feature type="binding site" evidence="2">
    <location>
        <begin position="58"/>
        <end position="61"/>
    </location>
    <ligand>
        <name>substrate</name>
    </ligand>
</feature>
<dbReference type="Gene3D" id="3.40.1180.10">
    <property type="entry name" value="Decaprenyl diphosphate synthase-like"/>
    <property type="match status" value="1"/>
</dbReference>
<reference evidence="5" key="1">
    <citation type="submission" date="2016-11" db="EMBL/GenBank/DDBJ databases">
        <authorList>
            <person name="Jaros S."/>
            <person name="Januszkiewicz K."/>
            <person name="Wedrychowicz H."/>
        </authorList>
    </citation>
    <scope>NUCLEOTIDE SEQUENCE [LARGE SCALE GENOMIC DNA]</scope>
    <source>
        <strain evidence="5">DSM 7057</strain>
    </source>
</reference>
<dbReference type="FunFam" id="3.40.1180.10:FF:000001">
    <property type="entry name" value="(2E,6E)-farnesyl-diphosphate-specific ditrans,polycis-undecaprenyl-diphosphate synthase"/>
    <property type="match status" value="1"/>
</dbReference>
<dbReference type="SUPFAM" id="SSF64005">
    <property type="entry name" value="Undecaprenyl diphosphate synthase"/>
    <property type="match status" value="1"/>
</dbReference>
<feature type="binding site" evidence="2">
    <location>
        <begin position="102"/>
        <end position="104"/>
    </location>
    <ligand>
        <name>substrate</name>
    </ligand>
</feature>
<feature type="binding site" evidence="2">
    <location>
        <position position="62"/>
    </location>
    <ligand>
        <name>substrate</name>
    </ligand>
</feature>
<feature type="binding site" evidence="2">
    <location>
        <position position="74"/>
    </location>
    <ligand>
        <name>substrate</name>
    </ligand>
</feature>
<dbReference type="OMA" id="FDRRDLW"/>
<dbReference type="PANTHER" id="PTHR10291">
    <property type="entry name" value="DEHYDRODOLICHYL DIPHOSPHATE SYNTHASE FAMILY MEMBER"/>
    <property type="match status" value="1"/>
</dbReference>
<feature type="binding site" evidence="2">
    <location>
        <position position="221"/>
    </location>
    <ligand>
        <name>substrate</name>
    </ligand>
</feature>
<feature type="binding site" evidence="2">
    <location>
        <position position="240"/>
    </location>
    <ligand>
        <name>Mg(2+)</name>
        <dbReference type="ChEBI" id="CHEBI:18420"/>
    </ligand>
</feature>
<evidence type="ECO:0000256" key="1">
    <source>
        <dbReference type="ARBA" id="ARBA00022679"/>
    </source>
</evidence>
<keyword evidence="2" id="KW-0460">Magnesium</keyword>
<dbReference type="CDD" id="cd00475">
    <property type="entry name" value="Cis_IPPS"/>
    <property type="match status" value="1"/>
</dbReference>
<comment type="cofactor">
    <cofactor evidence="2">
        <name>Mg(2+)</name>
        <dbReference type="ChEBI" id="CHEBI:18420"/>
    </cofactor>
    <text evidence="2">Binds 2 magnesium ions per subunit.</text>
</comment>
<evidence type="ECO:0000256" key="2">
    <source>
        <dbReference type="HAMAP-Rule" id="MF_01139"/>
    </source>
</evidence>
<feature type="binding site" evidence="2">
    <location>
        <position position="108"/>
    </location>
    <ligand>
        <name>substrate</name>
    </ligand>
</feature>
<dbReference type="NCBIfam" id="TIGR00055">
    <property type="entry name" value="uppS"/>
    <property type="match status" value="1"/>
</dbReference>
<dbReference type="GO" id="GO:0008834">
    <property type="term" value="F:ditrans,polycis-undecaprenyl-diphosphate synthase [(2E,6E)-farnesyl-diphosphate specific] activity"/>
    <property type="evidence" value="ECO:0007669"/>
    <property type="project" value="TreeGrafter"/>
</dbReference>
<feature type="region of interest" description="Disordered" evidence="3">
    <location>
        <begin position="1"/>
        <end position="42"/>
    </location>
</feature>
<feature type="active site" description="Proton acceptor" evidence="2">
    <location>
        <position position="105"/>
    </location>
</feature>
<dbReference type="RefSeq" id="WP_012624156.1">
    <property type="nucleotide sequence ID" value="NZ_FPIW01000056.1"/>
</dbReference>
<organism evidence="4 5">
    <name type="scientific">Desulfovibrio desulfuricans</name>
    <dbReference type="NCBI Taxonomy" id="876"/>
    <lineage>
        <taxon>Bacteria</taxon>
        <taxon>Pseudomonadati</taxon>
        <taxon>Thermodesulfobacteriota</taxon>
        <taxon>Desulfovibrionia</taxon>
        <taxon>Desulfovibrionales</taxon>
        <taxon>Desulfovibrionaceae</taxon>
        <taxon>Desulfovibrio</taxon>
    </lineage>
</organism>
<dbReference type="Pfam" id="PF01255">
    <property type="entry name" value="Prenyltransf"/>
    <property type="match status" value="1"/>
</dbReference>
<protein>
    <recommendedName>
        <fullName evidence="2">Isoprenyl transferase</fullName>
        <ecNumber evidence="2">2.5.1.-</ecNumber>
    </recommendedName>
</protein>
<dbReference type="EC" id="2.5.1.-" evidence="2"/>
<comment type="subunit">
    <text evidence="2">Homodimer.</text>
</comment>
<gene>
    <name evidence="4" type="ORF">SAMN02910291_02357</name>
</gene>